<dbReference type="GO" id="GO:0003700">
    <property type="term" value="F:DNA-binding transcription factor activity"/>
    <property type="evidence" value="ECO:0007669"/>
    <property type="project" value="InterPro"/>
</dbReference>
<dbReference type="InterPro" id="IPR000847">
    <property type="entry name" value="LysR_HTH_N"/>
</dbReference>
<keyword evidence="7" id="KW-1185">Reference proteome</keyword>
<dbReference type="Pfam" id="PF03466">
    <property type="entry name" value="LysR_substrate"/>
    <property type="match status" value="1"/>
</dbReference>
<sequence length="298" mass="32578">MHFRQLEAFRTVMTTGSTVRAAELMQVTQPAVSRNIAELEAAVGFALFDRVRGRLVPTPEGQLFFREVDTSFQGLDRLRAAAATIRDYGSGSIRVASLAALGAELVPNAIHSFLTRNPRIKVTLQVLSSSNVRNLVMDGQFDVGLAADEVDLSGLDSQLFGNFSVVCAIPAGHPLASLEVIRPADLRDHQIVGLAPEDRARNRIDEALRAEDVEPDYIVETPSSSTVCALALAGVGIGFVSPFTVHGFVERGLAVRPFEPRVSFRYYLLFRPDAQKARLVKAFVAALFEQRNKASLQR</sequence>
<name>A0A2S9IRH6_9HYPH</name>
<protein>
    <submittedName>
        <fullName evidence="6">LysR family transcriptional regulator</fullName>
    </submittedName>
</protein>
<dbReference type="Pfam" id="PF00126">
    <property type="entry name" value="HTH_1"/>
    <property type="match status" value="1"/>
</dbReference>
<dbReference type="InterPro" id="IPR036388">
    <property type="entry name" value="WH-like_DNA-bd_sf"/>
</dbReference>
<dbReference type="GO" id="GO:0043565">
    <property type="term" value="F:sequence-specific DNA binding"/>
    <property type="evidence" value="ECO:0007669"/>
    <property type="project" value="TreeGrafter"/>
</dbReference>
<evidence type="ECO:0000256" key="1">
    <source>
        <dbReference type="ARBA" id="ARBA00009437"/>
    </source>
</evidence>
<dbReference type="InterPro" id="IPR037424">
    <property type="entry name" value="NocR_PBP2"/>
</dbReference>
<dbReference type="GO" id="GO:0010628">
    <property type="term" value="P:positive regulation of gene expression"/>
    <property type="evidence" value="ECO:0007669"/>
    <property type="project" value="TreeGrafter"/>
</dbReference>
<gene>
    <name evidence="6" type="ORF">C5748_12990</name>
</gene>
<dbReference type="InterPro" id="IPR036390">
    <property type="entry name" value="WH_DNA-bd_sf"/>
</dbReference>
<reference evidence="6 7" key="1">
    <citation type="submission" date="2018-02" db="EMBL/GenBank/DDBJ databases">
        <title>The draft genome of Phyllobacterium sp. 1N-3.</title>
        <authorList>
            <person name="Liu L."/>
            <person name="Li L."/>
            <person name="Zhang X."/>
            <person name="Wang T."/>
            <person name="Liang L."/>
        </authorList>
    </citation>
    <scope>NUCLEOTIDE SEQUENCE [LARGE SCALE GENOMIC DNA]</scope>
    <source>
        <strain evidence="6 7">1N-3</strain>
    </source>
</reference>
<dbReference type="InterPro" id="IPR005119">
    <property type="entry name" value="LysR_subst-bd"/>
</dbReference>
<dbReference type="CDD" id="cd08415">
    <property type="entry name" value="PBP2_LysR_opines_like"/>
    <property type="match status" value="1"/>
</dbReference>
<evidence type="ECO:0000313" key="7">
    <source>
        <dbReference type="Proteomes" id="UP000239434"/>
    </source>
</evidence>
<dbReference type="EMBL" id="PVBR01000008">
    <property type="protein sequence ID" value="PRD43117.1"/>
    <property type="molecule type" value="Genomic_DNA"/>
</dbReference>
<dbReference type="PROSITE" id="PS50931">
    <property type="entry name" value="HTH_LYSR"/>
    <property type="match status" value="1"/>
</dbReference>
<feature type="domain" description="HTH lysR-type" evidence="5">
    <location>
        <begin position="1"/>
        <end position="58"/>
    </location>
</feature>
<comment type="caution">
    <text evidence="6">The sequence shown here is derived from an EMBL/GenBank/DDBJ whole genome shotgun (WGS) entry which is preliminary data.</text>
</comment>
<dbReference type="PRINTS" id="PR00039">
    <property type="entry name" value="HTHLYSR"/>
</dbReference>
<dbReference type="PANTHER" id="PTHR30427:SF1">
    <property type="entry name" value="TRANSCRIPTIONAL ACTIVATOR PROTEIN LYSR"/>
    <property type="match status" value="1"/>
</dbReference>
<evidence type="ECO:0000259" key="5">
    <source>
        <dbReference type="PROSITE" id="PS50931"/>
    </source>
</evidence>
<dbReference type="SUPFAM" id="SSF53850">
    <property type="entry name" value="Periplasmic binding protein-like II"/>
    <property type="match status" value="1"/>
</dbReference>
<dbReference type="AlphaFoldDB" id="A0A2S9IRH6"/>
<evidence type="ECO:0000256" key="2">
    <source>
        <dbReference type="ARBA" id="ARBA00023015"/>
    </source>
</evidence>
<evidence type="ECO:0000256" key="4">
    <source>
        <dbReference type="ARBA" id="ARBA00023163"/>
    </source>
</evidence>
<dbReference type="Gene3D" id="1.10.10.10">
    <property type="entry name" value="Winged helix-like DNA-binding domain superfamily/Winged helix DNA-binding domain"/>
    <property type="match status" value="1"/>
</dbReference>
<organism evidence="6 7">
    <name type="scientific">Phyllobacterium phragmitis</name>
    <dbReference type="NCBI Taxonomy" id="2670329"/>
    <lineage>
        <taxon>Bacteria</taxon>
        <taxon>Pseudomonadati</taxon>
        <taxon>Pseudomonadota</taxon>
        <taxon>Alphaproteobacteria</taxon>
        <taxon>Hyphomicrobiales</taxon>
        <taxon>Phyllobacteriaceae</taxon>
        <taxon>Phyllobacterium</taxon>
    </lineage>
</organism>
<proteinExistence type="inferred from homology"/>
<dbReference type="SUPFAM" id="SSF46785">
    <property type="entry name" value="Winged helix' DNA-binding domain"/>
    <property type="match status" value="1"/>
</dbReference>
<keyword evidence="4" id="KW-0804">Transcription</keyword>
<dbReference type="PANTHER" id="PTHR30427">
    <property type="entry name" value="TRANSCRIPTIONAL ACTIVATOR PROTEIN LYSR"/>
    <property type="match status" value="1"/>
</dbReference>
<keyword evidence="3" id="KW-0238">DNA-binding</keyword>
<dbReference type="Gene3D" id="3.40.190.290">
    <property type="match status" value="1"/>
</dbReference>
<comment type="similarity">
    <text evidence="1">Belongs to the LysR transcriptional regulatory family.</text>
</comment>
<dbReference type="RefSeq" id="WP_105742356.1">
    <property type="nucleotide sequence ID" value="NZ_PVBR01000008.1"/>
</dbReference>
<dbReference type="Proteomes" id="UP000239434">
    <property type="component" value="Unassembled WGS sequence"/>
</dbReference>
<accession>A0A2S9IRH6</accession>
<evidence type="ECO:0000256" key="3">
    <source>
        <dbReference type="ARBA" id="ARBA00023125"/>
    </source>
</evidence>
<evidence type="ECO:0000313" key="6">
    <source>
        <dbReference type="EMBL" id="PRD43117.1"/>
    </source>
</evidence>
<keyword evidence="2" id="KW-0805">Transcription regulation</keyword>